<dbReference type="SUPFAM" id="SSF55920">
    <property type="entry name" value="Creatinase/aminopeptidase"/>
    <property type="match status" value="1"/>
</dbReference>
<evidence type="ECO:0000313" key="9">
    <source>
        <dbReference type="EMBL" id="WZL76718.1"/>
    </source>
</evidence>
<dbReference type="Pfam" id="PF00557">
    <property type="entry name" value="Peptidase_M24"/>
    <property type="match status" value="1"/>
</dbReference>
<dbReference type="PANTHER" id="PTHR43330">
    <property type="entry name" value="METHIONINE AMINOPEPTIDASE"/>
    <property type="match status" value="1"/>
</dbReference>
<evidence type="ECO:0000313" key="10">
    <source>
        <dbReference type="Proteomes" id="UP001461341"/>
    </source>
</evidence>
<dbReference type="EC" id="3.4.11.18" evidence="6 7"/>
<organism evidence="9 10">
    <name type="scientific">Thermatribacter velox</name>
    <dbReference type="NCBI Taxonomy" id="3039681"/>
    <lineage>
        <taxon>Bacteria</taxon>
        <taxon>Pseudomonadati</taxon>
        <taxon>Atribacterota</taxon>
        <taxon>Atribacteria</taxon>
        <taxon>Atribacterales</taxon>
        <taxon>Thermatribacteraceae</taxon>
        <taxon>Thermatribacter</taxon>
    </lineage>
</organism>
<dbReference type="EMBL" id="CP121689">
    <property type="protein sequence ID" value="WZL76718.1"/>
    <property type="molecule type" value="Genomic_DNA"/>
</dbReference>
<evidence type="ECO:0000256" key="2">
    <source>
        <dbReference type="ARBA" id="ARBA00022438"/>
    </source>
</evidence>
<dbReference type="CDD" id="cd01086">
    <property type="entry name" value="MetAP1"/>
    <property type="match status" value="1"/>
</dbReference>
<comment type="catalytic activity">
    <reaction evidence="6 7">
        <text>Release of N-terminal amino acids, preferentially methionine, from peptides and arylamides.</text>
        <dbReference type="EC" id="3.4.11.18"/>
    </reaction>
</comment>
<dbReference type="PRINTS" id="PR00599">
    <property type="entry name" value="MAPEPTIDASE"/>
</dbReference>
<dbReference type="InterPro" id="IPR001714">
    <property type="entry name" value="Pept_M24_MAP"/>
</dbReference>
<comment type="subunit">
    <text evidence="6">Monomer.</text>
</comment>
<evidence type="ECO:0000256" key="1">
    <source>
        <dbReference type="ARBA" id="ARBA00002521"/>
    </source>
</evidence>
<evidence type="ECO:0000256" key="4">
    <source>
        <dbReference type="ARBA" id="ARBA00022723"/>
    </source>
</evidence>
<dbReference type="RefSeq" id="WP_369018882.1">
    <property type="nucleotide sequence ID" value="NZ_CP121689.1"/>
</dbReference>
<feature type="binding site" evidence="6">
    <location>
        <position position="175"/>
    </location>
    <ligand>
        <name>substrate</name>
    </ligand>
</feature>
<dbReference type="InterPro" id="IPR036005">
    <property type="entry name" value="Creatinase/aminopeptidase-like"/>
</dbReference>
<keyword evidence="5 6" id="KW-0378">Hydrolase</keyword>
<feature type="binding site" evidence="6">
    <location>
        <position position="201"/>
    </location>
    <ligand>
        <name>a divalent metal cation</name>
        <dbReference type="ChEBI" id="CHEBI:60240"/>
        <label>2</label>
        <note>catalytic</note>
    </ligand>
</feature>
<evidence type="ECO:0000256" key="7">
    <source>
        <dbReference type="RuleBase" id="RU003653"/>
    </source>
</evidence>
<dbReference type="Proteomes" id="UP001461341">
    <property type="component" value="Chromosome"/>
</dbReference>
<feature type="binding site" evidence="6">
    <location>
        <position position="94"/>
    </location>
    <ligand>
        <name>a divalent metal cation</name>
        <dbReference type="ChEBI" id="CHEBI:60240"/>
        <label>1</label>
    </ligand>
</feature>
<reference evidence="9 10" key="1">
    <citation type="submission" date="2023-03" db="EMBL/GenBank/DDBJ databases">
        <title>Novel Species.</title>
        <authorList>
            <person name="Ma S."/>
        </authorList>
    </citation>
    <scope>NUCLEOTIDE SEQUENCE [LARGE SCALE GENOMIC DNA]</scope>
    <source>
        <strain evidence="9 10">B11</strain>
    </source>
</reference>
<keyword evidence="2 6" id="KW-0031">Aminopeptidase</keyword>
<evidence type="ECO:0000259" key="8">
    <source>
        <dbReference type="Pfam" id="PF00557"/>
    </source>
</evidence>
<accession>A0ABZ2YCI7</accession>
<evidence type="ECO:0000256" key="5">
    <source>
        <dbReference type="ARBA" id="ARBA00022801"/>
    </source>
</evidence>
<comment type="function">
    <text evidence="1 6">Removes the N-terminal methionine from nascent proteins. The N-terminal methionine is often cleaved when the second residue in the primary sequence is small and uncharged (Met-Ala-, Cys, Gly, Pro, Ser, Thr, or Val). Requires deformylation of the N(alpha)-formylated initiator methionine before it can be hydrolyzed.</text>
</comment>
<dbReference type="NCBIfam" id="TIGR00500">
    <property type="entry name" value="met_pdase_I"/>
    <property type="match status" value="1"/>
</dbReference>
<feature type="binding site" evidence="6">
    <location>
        <position position="77"/>
    </location>
    <ligand>
        <name>substrate</name>
    </ligand>
</feature>
<feature type="domain" description="Peptidase M24" evidence="8">
    <location>
        <begin position="12"/>
        <end position="239"/>
    </location>
</feature>
<keyword evidence="3 6" id="KW-0645">Protease</keyword>
<comment type="cofactor">
    <cofactor evidence="6">
        <name>Co(2+)</name>
        <dbReference type="ChEBI" id="CHEBI:48828"/>
    </cofactor>
    <cofactor evidence="6">
        <name>Zn(2+)</name>
        <dbReference type="ChEBI" id="CHEBI:29105"/>
    </cofactor>
    <cofactor evidence="6">
        <name>Mn(2+)</name>
        <dbReference type="ChEBI" id="CHEBI:29035"/>
    </cofactor>
    <cofactor evidence="6">
        <name>Fe(2+)</name>
        <dbReference type="ChEBI" id="CHEBI:29033"/>
    </cofactor>
    <text evidence="6">Binds 2 divalent metal cations per subunit. Has a high-affinity and a low affinity metal-binding site. The true nature of the physiological cofactor is under debate. The enzyme is active with cobalt, zinc, manganese or divalent iron ions. Most likely, methionine aminopeptidases function as mononuclear Fe(2+)-metalloproteases under physiological conditions, and the catalytically relevant metal-binding site has been assigned to the histidine-containing high-affinity site.</text>
</comment>
<feature type="binding site" evidence="6">
    <location>
        <position position="105"/>
    </location>
    <ligand>
        <name>a divalent metal cation</name>
        <dbReference type="ChEBI" id="CHEBI:60240"/>
        <label>2</label>
        <note>catalytic</note>
    </ligand>
</feature>
<feature type="binding site" evidence="6">
    <location>
        <position position="168"/>
    </location>
    <ligand>
        <name>a divalent metal cation</name>
        <dbReference type="ChEBI" id="CHEBI:60240"/>
        <label>2</label>
        <note>catalytic</note>
    </ligand>
</feature>
<proteinExistence type="inferred from homology"/>
<comment type="similarity">
    <text evidence="6">Belongs to the peptidase M24A family. Methionine aminopeptidase type 1 subfamily.</text>
</comment>
<gene>
    <name evidence="6 9" type="primary">map</name>
    <name evidence="9" type="ORF">QBE54_02995</name>
</gene>
<keyword evidence="4 6" id="KW-0479">Metal-binding</keyword>
<name>A0ABZ2YCI7_9BACT</name>
<dbReference type="HAMAP" id="MF_01974">
    <property type="entry name" value="MetAP_1"/>
    <property type="match status" value="1"/>
</dbReference>
<feature type="binding site" evidence="6">
    <location>
        <position position="105"/>
    </location>
    <ligand>
        <name>a divalent metal cation</name>
        <dbReference type="ChEBI" id="CHEBI:60240"/>
        <label>1</label>
    </ligand>
</feature>
<dbReference type="PROSITE" id="PS00680">
    <property type="entry name" value="MAP_1"/>
    <property type="match status" value="1"/>
</dbReference>
<dbReference type="GO" id="GO:0004239">
    <property type="term" value="F:initiator methionyl aminopeptidase activity"/>
    <property type="evidence" value="ECO:0007669"/>
    <property type="project" value="UniProtKB-EC"/>
</dbReference>
<evidence type="ECO:0000256" key="6">
    <source>
        <dbReference type="HAMAP-Rule" id="MF_01974"/>
    </source>
</evidence>
<keyword evidence="10" id="KW-1185">Reference proteome</keyword>
<feature type="binding site" evidence="6">
    <location>
        <position position="232"/>
    </location>
    <ligand>
        <name>a divalent metal cation</name>
        <dbReference type="ChEBI" id="CHEBI:60240"/>
        <label>2</label>
        <note>catalytic</note>
    </ligand>
</feature>
<protein>
    <recommendedName>
        <fullName evidence="6 7">Methionine aminopeptidase</fullName>
        <shortName evidence="6">MAP</shortName>
        <shortName evidence="6">MetAP</shortName>
        <ecNumber evidence="6 7">3.4.11.18</ecNumber>
    </recommendedName>
    <alternativeName>
        <fullName evidence="6">Peptidase M</fullName>
    </alternativeName>
</protein>
<dbReference type="InterPro" id="IPR002467">
    <property type="entry name" value="Pept_M24A_MAP1"/>
</dbReference>
<feature type="binding site" evidence="6">
    <location>
        <position position="232"/>
    </location>
    <ligand>
        <name>a divalent metal cation</name>
        <dbReference type="ChEBI" id="CHEBI:60240"/>
        <label>1</label>
    </ligand>
</feature>
<sequence length="255" mass="27873">MSRITSPEDVKKIKRSGQILASVIEKLRTLIAPGIKTRFLDEVAENLIRERGAQPAFKGYRGYPASICVSINDQVVHGIPGERVIEKGDLVSIDIGVVYEGFYTDAAFSVVVGNSNPRALRLVEIARKALFAGISNALPGKRIGDISWSIQKTVEKAGFSVVRDFVGHGVGTALHEEPQIPNFGKRKEGPVIEEGMVLAIEPMVNEKDYKVRVLEDGWTVVTLDGGLSAHFEHTIMVTKDGPEVLTVIKRGDEAR</sequence>
<dbReference type="Gene3D" id="3.90.230.10">
    <property type="entry name" value="Creatinase/methionine aminopeptidase superfamily"/>
    <property type="match status" value="1"/>
</dbReference>
<evidence type="ECO:0000256" key="3">
    <source>
        <dbReference type="ARBA" id="ARBA00022670"/>
    </source>
</evidence>
<dbReference type="InterPro" id="IPR000994">
    <property type="entry name" value="Pept_M24"/>
</dbReference>
<dbReference type="PANTHER" id="PTHR43330:SF27">
    <property type="entry name" value="METHIONINE AMINOPEPTIDASE"/>
    <property type="match status" value="1"/>
</dbReference>